<evidence type="ECO:0000313" key="2">
    <source>
        <dbReference type="EMBL" id="KAK9162739.1"/>
    </source>
</evidence>
<reference evidence="2 3" key="1">
    <citation type="submission" date="2024-01" db="EMBL/GenBank/DDBJ databases">
        <title>Genome assemblies of Stephania.</title>
        <authorList>
            <person name="Yang L."/>
        </authorList>
    </citation>
    <scope>NUCLEOTIDE SEQUENCE [LARGE SCALE GENOMIC DNA]</scope>
    <source>
        <strain evidence="2">YNDBR</strain>
        <tissue evidence="2">Leaf</tissue>
    </source>
</reference>
<keyword evidence="1" id="KW-0812">Transmembrane</keyword>
<keyword evidence="1" id="KW-1133">Transmembrane helix</keyword>
<feature type="transmembrane region" description="Helical" evidence="1">
    <location>
        <begin position="21"/>
        <end position="45"/>
    </location>
</feature>
<name>A0AAP0L3X9_9MAGN</name>
<protein>
    <submittedName>
        <fullName evidence="2">Uncharacterized protein</fullName>
    </submittedName>
</protein>
<keyword evidence="3" id="KW-1185">Reference proteome</keyword>
<evidence type="ECO:0000313" key="3">
    <source>
        <dbReference type="Proteomes" id="UP001420932"/>
    </source>
</evidence>
<evidence type="ECO:0000256" key="1">
    <source>
        <dbReference type="SAM" id="Phobius"/>
    </source>
</evidence>
<gene>
    <name evidence="2" type="ORF">Syun_003641</name>
</gene>
<keyword evidence="1" id="KW-0472">Membrane</keyword>
<dbReference type="AlphaFoldDB" id="A0AAP0L3X9"/>
<dbReference type="EMBL" id="JBBNAF010000002">
    <property type="protein sequence ID" value="KAK9162739.1"/>
    <property type="molecule type" value="Genomic_DNA"/>
</dbReference>
<comment type="caution">
    <text evidence="2">The sequence shown here is derived from an EMBL/GenBank/DDBJ whole genome shotgun (WGS) entry which is preliminary data.</text>
</comment>
<accession>A0AAP0L3X9</accession>
<dbReference type="Proteomes" id="UP001420932">
    <property type="component" value="Unassembled WGS sequence"/>
</dbReference>
<sequence>MERVVRFVKPKEKTPEYLFCFVFPFISSIPCAFNYIHILSSFGWLVKLLPPDVLLCVYAF</sequence>
<proteinExistence type="predicted"/>
<organism evidence="2 3">
    <name type="scientific">Stephania yunnanensis</name>
    <dbReference type="NCBI Taxonomy" id="152371"/>
    <lineage>
        <taxon>Eukaryota</taxon>
        <taxon>Viridiplantae</taxon>
        <taxon>Streptophyta</taxon>
        <taxon>Embryophyta</taxon>
        <taxon>Tracheophyta</taxon>
        <taxon>Spermatophyta</taxon>
        <taxon>Magnoliopsida</taxon>
        <taxon>Ranunculales</taxon>
        <taxon>Menispermaceae</taxon>
        <taxon>Menispermoideae</taxon>
        <taxon>Cissampelideae</taxon>
        <taxon>Stephania</taxon>
    </lineage>
</organism>